<evidence type="ECO:0000313" key="15">
    <source>
        <dbReference type="EMBL" id="WDF83856.1"/>
    </source>
</evidence>
<feature type="transmembrane region" description="Helical" evidence="12">
    <location>
        <begin position="47"/>
        <end position="68"/>
    </location>
</feature>
<protein>
    <recommendedName>
        <fullName evidence="12">Membrane protein insertase YidC</fullName>
    </recommendedName>
    <alternativeName>
        <fullName evidence="12">Foldase YidC</fullName>
    </alternativeName>
    <alternativeName>
        <fullName evidence="12">Membrane integrase YidC</fullName>
    </alternativeName>
    <alternativeName>
        <fullName evidence="12">Membrane protein YidC</fullName>
    </alternativeName>
</protein>
<feature type="transmembrane region" description="Helical" evidence="12">
    <location>
        <begin position="188"/>
        <end position="207"/>
    </location>
</feature>
<comment type="subcellular location">
    <subcellularLocation>
        <location evidence="1 12">Cell membrane</location>
        <topology evidence="1 12">Multi-pass membrane protein</topology>
    </subcellularLocation>
</comment>
<keyword evidence="3 12" id="KW-1003">Cell membrane</keyword>
<evidence type="ECO:0000256" key="5">
    <source>
        <dbReference type="ARBA" id="ARBA00022729"/>
    </source>
</evidence>
<dbReference type="HAMAP" id="MF_01811">
    <property type="entry name" value="YidC_type2"/>
    <property type="match status" value="1"/>
</dbReference>
<evidence type="ECO:0000256" key="3">
    <source>
        <dbReference type="ARBA" id="ARBA00022475"/>
    </source>
</evidence>
<evidence type="ECO:0000256" key="7">
    <source>
        <dbReference type="ARBA" id="ARBA00022989"/>
    </source>
</evidence>
<evidence type="ECO:0000256" key="6">
    <source>
        <dbReference type="ARBA" id="ARBA00022927"/>
    </source>
</evidence>
<evidence type="ECO:0000256" key="9">
    <source>
        <dbReference type="ARBA" id="ARBA00023139"/>
    </source>
</evidence>
<proteinExistence type="inferred from homology"/>
<reference evidence="15 16" key="1">
    <citation type="submission" date="2023-02" db="EMBL/GenBank/DDBJ databases">
        <title>Genome sequence of Lacticaseibacillus sp. KACC 23028.</title>
        <authorList>
            <person name="Kim S."/>
            <person name="Heo J."/>
            <person name="Kwon S.-W."/>
        </authorList>
    </citation>
    <scope>NUCLEOTIDE SEQUENCE [LARGE SCALE GENOMIC DNA]</scope>
    <source>
        <strain evidence="15 16">KACC 23028</strain>
    </source>
</reference>
<evidence type="ECO:0000256" key="11">
    <source>
        <dbReference type="ARBA" id="ARBA00023288"/>
    </source>
</evidence>
<comment type="similarity">
    <text evidence="12">Belongs to the OXA1/ALB3/YidC family. Type 2 subfamily.</text>
</comment>
<dbReference type="PRINTS" id="PR00701">
    <property type="entry name" value="60KDINNERMP"/>
</dbReference>
<keyword evidence="2 12" id="KW-0813">Transport</keyword>
<feature type="compositionally biased region" description="Basic residues" evidence="13">
    <location>
        <begin position="252"/>
        <end position="263"/>
    </location>
</feature>
<evidence type="ECO:0000256" key="8">
    <source>
        <dbReference type="ARBA" id="ARBA00023136"/>
    </source>
</evidence>
<evidence type="ECO:0000256" key="1">
    <source>
        <dbReference type="ARBA" id="ARBA00004651"/>
    </source>
</evidence>
<dbReference type="NCBIfam" id="TIGR03592">
    <property type="entry name" value="yidC_oxa1_cterm"/>
    <property type="match status" value="1"/>
</dbReference>
<keyword evidence="9" id="KW-0564">Palmitate</keyword>
<evidence type="ECO:0000256" key="4">
    <source>
        <dbReference type="ARBA" id="ARBA00022692"/>
    </source>
</evidence>
<keyword evidence="7 12" id="KW-1133">Transmembrane helix</keyword>
<keyword evidence="10 12" id="KW-0143">Chaperone</keyword>
<evidence type="ECO:0000313" key="16">
    <source>
        <dbReference type="Proteomes" id="UP001220377"/>
    </source>
</evidence>
<evidence type="ECO:0000256" key="12">
    <source>
        <dbReference type="HAMAP-Rule" id="MF_01811"/>
    </source>
</evidence>
<name>A0ABY7WXW3_9LACO</name>
<dbReference type="InterPro" id="IPR047196">
    <property type="entry name" value="YidC_ALB_C"/>
</dbReference>
<dbReference type="Pfam" id="PF02096">
    <property type="entry name" value="60KD_IMP"/>
    <property type="match status" value="1"/>
</dbReference>
<dbReference type="EMBL" id="CP117884">
    <property type="protein sequence ID" value="WDF83856.1"/>
    <property type="molecule type" value="Genomic_DNA"/>
</dbReference>
<dbReference type="InterPro" id="IPR028055">
    <property type="entry name" value="YidC/Oxa/ALB_C"/>
</dbReference>
<feature type="region of interest" description="Disordered" evidence="13">
    <location>
        <begin position="244"/>
        <end position="263"/>
    </location>
</feature>
<dbReference type="PANTHER" id="PTHR12428:SF65">
    <property type="entry name" value="CYTOCHROME C OXIDASE ASSEMBLY PROTEIN COX18, MITOCHONDRIAL"/>
    <property type="match status" value="1"/>
</dbReference>
<evidence type="ECO:0000259" key="14">
    <source>
        <dbReference type="Pfam" id="PF02096"/>
    </source>
</evidence>
<dbReference type="Proteomes" id="UP001220377">
    <property type="component" value="Chromosome"/>
</dbReference>
<comment type="function">
    <text evidence="12">Required for the insertion and/or proper folding and/or complex formation of integral membrane proteins into the membrane. Involved in integration of membrane proteins that insert both dependently and independently of the Sec translocase complex, as well as at least some lipoproteins.</text>
</comment>
<organism evidence="15 16">
    <name type="scientific">Lacticaseibacillus pabuli</name>
    <dbReference type="NCBI Taxonomy" id="3025672"/>
    <lineage>
        <taxon>Bacteria</taxon>
        <taxon>Bacillati</taxon>
        <taxon>Bacillota</taxon>
        <taxon>Bacilli</taxon>
        <taxon>Lactobacillales</taxon>
        <taxon>Lactobacillaceae</taxon>
        <taxon>Lacticaseibacillus</taxon>
    </lineage>
</organism>
<dbReference type="CDD" id="cd20070">
    <property type="entry name" value="5TM_YidC_Alb3"/>
    <property type="match status" value="1"/>
</dbReference>
<dbReference type="InterPro" id="IPR001708">
    <property type="entry name" value="YidC/ALB3/OXA1/COX18"/>
</dbReference>
<keyword evidence="16" id="KW-1185">Reference proteome</keyword>
<gene>
    <name evidence="12" type="primary">yidC</name>
    <name evidence="15" type="ORF">PQ472_00025</name>
</gene>
<dbReference type="RefSeq" id="WP_274262300.1">
    <property type="nucleotide sequence ID" value="NZ_CP117884.1"/>
</dbReference>
<feature type="domain" description="Membrane insertase YidC/Oxa/ALB C-terminal" evidence="14">
    <location>
        <begin position="47"/>
        <end position="230"/>
    </location>
</feature>
<comment type="caution">
    <text evidence="12">Lacks conserved residue(s) required for the propagation of feature annotation.</text>
</comment>
<evidence type="ECO:0000256" key="2">
    <source>
        <dbReference type="ARBA" id="ARBA00022448"/>
    </source>
</evidence>
<feature type="transmembrane region" description="Helical" evidence="12">
    <location>
        <begin position="158"/>
        <end position="176"/>
    </location>
</feature>
<dbReference type="InterPro" id="IPR023060">
    <property type="entry name" value="YidC/YidC1/YidC2_Firmicutes"/>
</dbReference>
<keyword evidence="11" id="KW-0449">Lipoprotein</keyword>
<evidence type="ECO:0000256" key="10">
    <source>
        <dbReference type="ARBA" id="ARBA00023186"/>
    </source>
</evidence>
<keyword evidence="6 12" id="KW-0653">Protein transport</keyword>
<evidence type="ECO:0000256" key="13">
    <source>
        <dbReference type="SAM" id="MobiDB-lite"/>
    </source>
</evidence>
<sequence length="263" mass="29342">MLLVAVTLAGCSNAPVDAHSTGIWEHYIVYNAGRFIVWLSDLLGGNYGVGIIAFTIIIRVLVFPLSAISMRSMSKQSELQPQIKALQAKYPDKSDPDQANKLREETQKLYAESGANPVMGCLPIAIQMPFLLALYQAIQRTDLLSSGSFLWMSLGKPDPLYITMILAAIFTGLTSYMSMLAQPVQNSMNWIMTFGMPVFIFVISLQLPSAVTLYWVVTNAFSLVQQFILQNPFKLRAEREAKAQAAKDKERAKRRAIKRATRK</sequence>
<keyword evidence="4 12" id="KW-0812">Transmembrane</keyword>
<keyword evidence="5 12" id="KW-0732">Signal</keyword>
<dbReference type="PANTHER" id="PTHR12428">
    <property type="entry name" value="OXA1"/>
    <property type="match status" value="1"/>
</dbReference>
<keyword evidence="8 12" id="KW-0472">Membrane</keyword>
<accession>A0ABY7WXW3</accession>